<gene>
    <name evidence="2" type="ORF">CEE37_04300</name>
</gene>
<dbReference type="SUPFAM" id="SSF56281">
    <property type="entry name" value="Metallo-hydrolase/oxidoreductase"/>
    <property type="match status" value="1"/>
</dbReference>
<sequence length="371" mass="42240">MVFIIITLLVVAFWTTYYFSTDRLTQFGGNPEGTRLERLKQSPQYNGEKFVNEQETGLSWGISGYMKMLSKWFFGKEIREPEGVIPIIQLTSASFKKESREDLRVTWLGHSTALIEINGYRILTDPVWSKRCSPSTLTGPARFYPVPISLDDVPHLDAIIISHDHYDHLDKDAVRILAATGVPFYVPLGVGAHLEKWGIVQSQIFEMDWWDSVSVTSELDLIATPARHFSGRGISMGSNLTLWTSWVIIGPSYRMFFSGDTGEFPGLADIGQRYGPFDLTMIESGAYDKLWPDLHLNPRQAVAAHLALRGGVLMPIHWGTFNLAYHDWFEPPEWLVKEALPKNTRLAIPRPGQTFTVSDPPEIDYWWRYVK</sequence>
<evidence type="ECO:0000313" key="2">
    <source>
        <dbReference type="EMBL" id="TKJ41906.1"/>
    </source>
</evidence>
<keyword evidence="2" id="KW-0378">Hydrolase</keyword>
<feature type="domain" description="Metallo-beta-lactamase" evidence="1">
    <location>
        <begin position="120"/>
        <end position="318"/>
    </location>
</feature>
<comment type="caution">
    <text evidence="2">The sequence shown here is derived from an EMBL/GenBank/DDBJ whole genome shotgun (WGS) entry which is preliminary data.</text>
</comment>
<dbReference type="InterPro" id="IPR036866">
    <property type="entry name" value="RibonucZ/Hydroxyglut_hydro"/>
</dbReference>
<dbReference type="InterPro" id="IPR001279">
    <property type="entry name" value="Metallo-B-lactamas"/>
</dbReference>
<dbReference type="GO" id="GO:0005737">
    <property type="term" value="C:cytoplasm"/>
    <property type="evidence" value="ECO:0007669"/>
    <property type="project" value="TreeGrafter"/>
</dbReference>
<accession>A0A532V3V5</accession>
<dbReference type="GO" id="GO:0016787">
    <property type="term" value="F:hydrolase activity"/>
    <property type="evidence" value="ECO:0007669"/>
    <property type="project" value="UniProtKB-KW"/>
</dbReference>
<dbReference type="Gene3D" id="3.60.15.10">
    <property type="entry name" value="Ribonuclease Z/Hydroxyacylglutathione hydrolase-like"/>
    <property type="match status" value="1"/>
</dbReference>
<proteinExistence type="predicted"/>
<dbReference type="AlphaFoldDB" id="A0A532V3V5"/>
<dbReference type="PANTHER" id="PTHR15032:SF4">
    <property type="entry name" value="N-ACYL-PHOSPHATIDYLETHANOLAMINE-HYDROLYZING PHOSPHOLIPASE D"/>
    <property type="match status" value="1"/>
</dbReference>
<protein>
    <submittedName>
        <fullName evidence="2">Zn-dependent hydrolase</fullName>
    </submittedName>
</protein>
<dbReference type="PANTHER" id="PTHR15032">
    <property type="entry name" value="N-ACYL-PHOSPHATIDYLETHANOLAMINE-HYDROLYZING PHOSPHOLIPASE D"/>
    <property type="match status" value="1"/>
</dbReference>
<organism evidence="2 3">
    <name type="scientific">candidate division LCP-89 bacterium B3_LCP</name>
    <dbReference type="NCBI Taxonomy" id="2012998"/>
    <lineage>
        <taxon>Bacteria</taxon>
        <taxon>Pseudomonadati</taxon>
        <taxon>Bacteria division LCP-89</taxon>
    </lineage>
</organism>
<dbReference type="Pfam" id="PF12706">
    <property type="entry name" value="Lactamase_B_2"/>
    <property type="match status" value="1"/>
</dbReference>
<reference evidence="2 3" key="1">
    <citation type="submission" date="2017-06" db="EMBL/GenBank/DDBJ databases">
        <title>Novel microbial phyla capable of carbon fixation and sulfur reduction in deep-sea sediments.</title>
        <authorList>
            <person name="Huang J."/>
            <person name="Baker B."/>
            <person name="Wang Y."/>
        </authorList>
    </citation>
    <scope>NUCLEOTIDE SEQUENCE [LARGE SCALE GENOMIC DNA]</scope>
    <source>
        <strain evidence="2">B3_LCP</strain>
    </source>
</reference>
<name>A0A532V3V5_UNCL8</name>
<evidence type="ECO:0000259" key="1">
    <source>
        <dbReference type="Pfam" id="PF12706"/>
    </source>
</evidence>
<dbReference type="Proteomes" id="UP000319619">
    <property type="component" value="Unassembled WGS sequence"/>
</dbReference>
<dbReference type="EMBL" id="NJBN01000002">
    <property type="protein sequence ID" value="TKJ41906.1"/>
    <property type="molecule type" value="Genomic_DNA"/>
</dbReference>
<evidence type="ECO:0000313" key="3">
    <source>
        <dbReference type="Proteomes" id="UP000319619"/>
    </source>
</evidence>